<dbReference type="InterPro" id="IPR050411">
    <property type="entry name" value="AlphaKG_dependent_hydroxylases"/>
</dbReference>
<dbReference type="InterPro" id="IPR017670">
    <property type="entry name" value="Phosphonate_degrad-assoc"/>
</dbReference>
<dbReference type="CDD" id="cd00250">
    <property type="entry name" value="CAS_like"/>
    <property type="match status" value="1"/>
</dbReference>
<evidence type="ECO:0000256" key="2">
    <source>
        <dbReference type="ARBA" id="ARBA00008654"/>
    </source>
</evidence>
<evidence type="ECO:0008006" key="11">
    <source>
        <dbReference type="Google" id="ProtNLM"/>
    </source>
</evidence>
<keyword evidence="10" id="KW-1185">Reference proteome</keyword>
<comment type="cofactor">
    <cofactor evidence="1">
        <name>Fe(2+)</name>
        <dbReference type="ChEBI" id="CHEBI:29033"/>
    </cofactor>
</comment>
<evidence type="ECO:0000259" key="8">
    <source>
        <dbReference type="Pfam" id="PF06155"/>
    </source>
</evidence>
<evidence type="ECO:0000259" key="7">
    <source>
        <dbReference type="Pfam" id="PF02668"/>
    </source>
</evidence>
<dbReference type="SUPFAM" id="SSF109604">
    <property type="entry name" value="HD-domain/PDEase-like"/>
    <property type="match status" value="1"/>
</dbReference>
<dbReference type="NCBIfam" id="TIGR03276">
    <property type="entry name" value="Phn-HD"/>
    <property type="match status" value="1"/>
</dbReference>
<dbReference type="Gene3D" id="3.30.2020.30">
    <property type="match status" value="1"/>
</dbReference>
<dbReference type="InterPro" id="IPR038492">
    <property type="entry name" value="GBBH-like_N_sf"/>
</dbReference>
<dbReference type="Gene3D" id="3.60.130.10">
    <property type="entry name" value="Clavaminate synthase-like"/>
    <property type="match status" value="1"/>
</dbReference>
<proteinExistence type="inferred from homology"/>
<dbReference type="InterPro" id="IPR003819">
    <property type="entry name" value="TauD/TfdA-like"/>
</dbReference>
<evidence type="ECO:0000256" key="3">
    <source>
        <dbReference type="ARBA" id="ARBA00022723"/>
    </source>
</evidence>
<comment type="similarity">
    <text evidence="2">Belongs to the gamma-BBH/TMLD family.</text>
</comment>
<dbReference type="RefSeq" id="WP_344626986.1">
    <property type="nucleotide sequence ID" value="NZ_BAAALD010000085.1"/>
</dbReference>
<dbReference type="Pfam" id="PF06155">
    <property type="entry name" value="GBBH-like_N"/>
    <property type="match status" value="1"/>
</dbReference>
<evidence type="ECO:0000313" key="9">
    <source>
        <dbReference type="EMBL" id="GAA1112286.1"/>
    </source>
</evidence>
<evidence type="ECO:0000256" key="1">
    <source>
        <dbReference type="ARBA" id="ARBA00001954"/>
    </source>
</evidence>
<dbReference type="Proteomes" id="UP001499987">
    <property type="component" value="Unassembled WGS sequence"/>
</dbReference>
<dbReference type="SUPFAM" id="SSF51197">
    <property type="entry name" value="Clavaminate synthase-like"/>
    <property type="match status" value="1"/>
</dbReference>
<protein>
    <recommendedName>
        <fullName evidence="11">DUF971 domain-containing protein</fullName>
    </recommendedName>
</protein>
<dbReference type="InterPro" id="IPR042098">
    <property type="entry name" value="TauD-like_sf"/>
</dbReference>
<name>A0ABN1U1H0_9ACTN</name>
<dbReference type="PANTHER" id="PTHR10696:SF25">
    <property type="entry name" value="OXIDOREDUCTASE AIM17-RELATED"/>
    <property type="match status" value="1"/>
</dbReference>
<sequence length="549" mass="59991">MSDPRALSGYWLRDNCPCDECRDPGNGQKLFQITDLPADLAVRESTERDGHLAVLWTDGHRSRYPLTWLAAAAPDGHGPETAGRHPGDHRTEAAKRLWRAADFAAGLPEAHWDAHLADPAERAAVLRAVRHLGFAVLRGVPTTDRQVLAVARTFGHVRVTNYGELFDVRVEPDPNNLAFTSAAITPHTDNPYRDPVPTLQLLHCLENAAEGGDSGLVDGFAAADLLRTEAPEDFALLTRTPVPFAFRDRTTELHAERPLIETDALGRIREIRFNNRSIGTLRLPAADLDAFYAAYRRFAAIILRPELQLTFRLDPGDCLVFDNTRLLHARTAFDHDGHRHLQGCYADLDSLGSTLAVLDRHTEALDTLQELFEGEGAEEYLGEAVTQAEHMLQAAVLAHRDGAPPHLVAAALLHDVGHFHGAVTGAQLTAGTDNRHSHTGADWLARWFGPEVTEPIRLHVAAKRYLCAVEPAYRAGLSEASEHTLRVQGGPMAAEEAAAFAALPAAADAVAVRRWDDLAKTTDTDTPAFDHFRPLLADLLSAGAIGTHR</sequence>
<feature type="domain" description="TauD/TfdA-like" evidence="7">
    <location>
        <begin position="117"/>
        <end position="345"/>
    </location>
</feature>
<keyword evidence="3" id="KW-0479">Metal-binding</keyword>
<dbReference type="PANTHER" id="PTHR10696">
    <property type="entry name" value="GAMMA-BUTYROBETAINE HYDROXYLASE-RELATED"/>
    <property type="match status" value="1"/>
</dbReference>
<feature type="domain" description="Gamma-butyrobetaine hydroxylase-like N-terminal" evidence="8">
    <location>
        <begin position="9"/>
        <end position="69"/>
    </location>
</feature>
<keyword evidence="5" id="KW-0560">Oxidoreductase</keyword>
<dbReference type="Pfam" id="PF02668">
    <property type="entry name" value="TauD"/>
    <property type="match status" value="1"/>
</dbReference>
<dbReference type="Gene3D" id="1.10.3210.10">
    <property type="entry name" value="Hypothetical protein af1432"/>
    <property type="match status" value="1"/>
</dbReference>
<organism evidence="9 10">
    <name type="scientific">Kitasatospora arboriphila</name>
    <dbReference type="NCBI Taxonomy" id="258052"/>
    <lineage>
        <taxon>Bacteria</taxon>
        <taxon>Bacillati</taxon>
        <taxon>Actinomycetota</taxon>
        <taxon>Actinomycetes</taxon>
        <taxon>Kitasatosporales</taxon>
        <taxon>Streptomycetaceae</taxon>
        <taxon>Kitasatospora</taxon>
    </lineage>
</organism>
<evidence type="ECO:0000256" key="5">
    <source>
        <dbReference type="ARBA" id="ARBA00023002"/>
    </source>
</evidence>
<comment type="caution">
    <text evidence="9">The sequence shown here is derived from an EMBL/GenBank/DDBJ whole genome shotgun (WGS) entry which is preliminary data.</text>
</comment>
<dbReference type="InterPro" id="IPR010376">
    <property type="entry name" value="GBBH-like_N"/>
</dbReference>
<dbReference type="EMBL" id="BAAALD010000085">
    <property type="protein sequence ID" value="GAA1112286.1"/>
    <property type="molecule type" value="Genomic_DNA"/>
</dbReference>
<keyword evidence="6" id="KW-0408">Iron</keyword>
<gene>
    <name evidence="9" type="ORF">GCM10009663_61680</name>
</gene>
<reference evidence="9 10" key="1">
    <citation type="journal article" date="2019" name="Int. J. Syst. Evol. Microbiol.">
        <title>The Global Catalogue of Microorganisms (GCM) 10K type strain sequencing project: providing services to taxonomists for standard genome sequencing and annotation.</title>
        <authorList>
            <consortium name="The Broad Institute Genomics Platform"/>
            <consortium name="The Broad Institute Genome Sequencing Center for Infectious Disease"/>
            <person name="Wu L."/>
            <person name="Ma J."/>
        </authorList>
    </citation>
    <scope>NUCLEOTIDE SEQUENCE [LARGE SCALE GENOMIC DNA]</scope>
    <source>
        <strain evidence="9 10">JCM 13002</strain>
    </source>
</reference>
<evidence type="ECO:0000256" key="4">
    <source>
        <dbReference type="ARBA" id="ARBA00022964"/>
    </source>
</evidence>
<evidence type="ECO:0000313" key="10">
    <source>
        <dbReference type="Proteomes" id="UP001499987"/>
    </source>
</evidence>
<accession>A0ABN1U1H0</accession>
<evidence type="ECO:0000256" key="6">
    <source>
        <dbReference type="ARBA" id="ARBA00023004"/>
    </source>
</evidence>
<keyword evidence="4" id="KW-0223">Dioxygenase</keyword>